<reference evidence="14 15" key="1">
    <citation type="journal article" date="2016" name="Nat. Commun.">
        <title>Thousands of microbial genomes shed light on interconnected biogeochemical processes in an aquifer system.</title>
        <authorList>
            <person name="Anantharaman K."/>
            <person name="Brown C.T."/>
            <person name="Hug L.A."/>
            <person name="Sharon I."/>
            <person name="Castelle C.J."/>
            <person name="Probst A.J."/>
            <person name="Thomas B.C."/>
            <person name="Singh A."/>
            <person name="Wilkins M.J."/>
            <person name="Karaoz U."/>
            <person name="Brodie E.L."/>
            <person name="Williams K.H."/>
            <person name="Hubbard S.S."/>
            <person name="Banfield J.F."/>
        </authorList>
    </citation>
    <scope>NUCLEOTIDE SEQUENCE [LARGE SCALE GENOMIC DNA]</scope>
</reference>
<dbReference type="InterPro" id="IPR001048">
    <property type="entry name" value="Asp/Glu/Uridylate_kinase"/>
</dbReference>
<feature type="transmembrane region" description="Helical" evidence="12">
    <location>
        <begin position="266"/>
        <end position="285"/>
    </location>
</feature>
<feature type="binding site" evidence="10">
    <location>
        <position position="8"/>
    </location>
    <ligand>
        <name>ATP</name>
        <dbReference type="ChEBI" id="CHEBI:30616"/>
    </ligand>
</feature>
<keyword evidence="12" id="KW-1133">Transmembrane helix</keyword>
<proteinExistence type="inferred from homology"/>
<dbReference type="PANTHER" id="PTHR43654">
    <property type="entry name" value="GLUTAMATE 5-KINASE"/>
    <property type="match status" value="1"/>
</dbReference>
<evidence type="ECO:0000313" key="14">
    <source>
        <dbReference type="EMBL" id="OGG71314.1"/>
    </source>
</evidence>
<feature type="domain" description="GH18" evidence="13">
    <location>
        <begin position="290"/>
        <end position="657"/>
    </location>
</feature>
<evidence type="ECO:0000256" key="7">
    <source>
        <dbReference type="ARBA" id="ARBA00022801"/>
    </source>
</evidence>
<evidence type="ECO:0000313" key="15">
    <source>
        <dbReference type="Proteomes" id="UP000176689"/>
    </source>
</evidence>
<evidence type="ECO:0000256" key="4">
    <source>
        <dbReference type="ARBA" id="ARBA00022679"/>
    </source>
</evidence>
<accession>A0A1F6ECB0</accession>
<evidence type="ECO:0000259" key="13">
    <source>
        <dbReference type="PROSITE" id="PS51910"/>
    </source>
</evidence>
<keyword evidence="12" id="KW-0472">Membrane</keyword>
<dbReference type="GO" id="GO:0008061">
    <property type="term" value="F:chitin binding"/>
    <property type="evidence" value="ECO:0007669"/>
    <property type="project" value="InterPro"/>
</dbReference>
<dbReference type="InterPro" id="IPR011583">
    <property type="entry name" value="Chitinase_II/V-like_cat"/>
</dbReference>
<dbReference type="InterPro" id="IPR001057">
    <property type="entry name" value="Glu/AcGlu_kinase"/>
</dbReference>
<evidence type="ECO:0000256" key="10">
    <source>
        <dbReference type="HAMAP-Rule" id="MF_00456"/>
    </source>
</evidence>
<feature type="binding site" evidence="10">
    <location>
        <position position="48"/>
    </location>
    <ligand>
        <name>substrate</name>
    </ligand>
</feature>
<feature type="binding site" evidence="10">
    <location>
        <position position="147"/>
    </location>
    <ligand>
        <name>substrate</name>
    </ligand>
</feature>
<dbReference type="PRINTS" id="PR00474">
    <property type="entry name" value="GLU5KINASE"/>
</dbReference>
<dbReference type="GO" id="GO:0005975">
    <property type="term" value="P:carbohydrate metabolic process"/>
    <property type="evidence" value="ECO:0007669"/>
    <property type="project" value="InterPro"/>
</dbReference>
<comment type="caution">
    <text evidence="10">Lacks conserved residue(s) required for the propagation of feature annotation.</text>
</comment>
<comment type="similarity">
    <text evidence="10">Belongs to the glutamate 5-kinase family.</text>
</comment>
<dbReference type="Gene3D" id="3.40.1160.10">
    <property type="entry name" value="Acetylglutamate kinase-like"/>
    <property type="match status" value="1"/>
</dbReference>
<evidence type="ECO:0000256" key="12">
    <source>
        <dbReference type="SAM" id="Phobius"/>
    </source>
</evidence>
<dbReference type="SUPFAM" id="SSF51445">
    <property type="entry name" value="(Trans)glycosidases"/>
    <property type="match status" value="1"/>
</dbReference>
<dbReference type="Pfam" id="PF00704">
    <property type="entry name" value="Glyco_hydro_18"/>
    <property type="match status" value="1"/>
</dbReference>
<evidence type="ECO:0000256" key="6">
    <source>
        <dbReference type="ARBA" id="ARBA00022777"/>
    </source>
</evidence>
<dbReference type="InterPro" id="IPR005715">
    <property type="entry name" value="Glu_5kinase/COase_Synthase"/>
</dbReference>
<evidence type="ECO:0000256" key="5">
    <source>
        <dbReference type="ARBA" id="ARBA00022741"/>
    </source>
</evidence>
<dbReference type="Proteomes" id="UP000176689">
    <property type="component" value="Unassembled WGS sequence"/>
</dbReference>
<dbReference type="AlphaFoldDB" id="A0A1F6ECB0"/>
<protein>
    <recommendedName>
        <fullName evidence="10">Glutamate 5-kinase</fullName>
        <ecNumber evidence="10">2.7.2.11</ecNumber>
    </recommendedName>
    <alternativeName>
        <fullName evidence="10">Gamma-glutamyl kinase</fullName>
        <shortName evidence="10">GK</shortName>
    </alternativeName>
</protein>
<evidence type="ECO:0000256" key="3">
    <source>
        <dbReference type="ARBA" id="ARBA00022650"/>
    </source>
</evidence>
<gene>
    <name evidence="10" type="primary">proB</name>
    <name evidence="14" type="ORF">A3F27_00640</name>
</gene>
<dbReference type="GO" id="GO:0004553">
    <property type="term" value="F:hydrolase activity, hydrolyzing O-glycosyl compounds"/>
    <property type="evidence" value="ECO:0007669"/>
    <property type="project" value="InterPro"/>
</dbReference>
<keyword evidence="5 10" id="KW-0547">Nucleotide-binding</keyword>
<dbReference type="EC" id="2.7.2.11" evidence="10"/>
<keyword evidence="7 11" id="KW-0378">Hydrolase</keyword>
<dbReference type="FunFam" id="3.40.1160.10:FF:000006">
    <property type="entry name" value="Glutamate 5-kinase"/>
    <property type="match status" value="1"/>
</dbReference>
<comment type="catalytic activity">
    <reaction evidence="10">
        <text>L-glutamate + ATP = L-glutamyl 5-phosphate + ADP</text>
        <dbReference type="Rhea" id="RHEA:14877"/>
        <dbReference type="ChEBI" id="CHEBI:29985"/>
        <dbReference type="ChEBI" id="CHEBI:30616"/>
        <dbReference type="ChEBI" id="CHEBI:58274"/>
        <dbReference type="ChEBI" id="CHEBI:456216"/>
        <dbReference type="EC" id="2.7.2.11"/>
    </reaction>
</comment>
<dbReference type="NCBIfam" id="TIGR01027">
    <property type="entry name" value="proB"/>
    <property type="match status" value="1"/>
</dbReference>
<keyword evidence="2 10" id="KW-0028">Amino-acid biosynthesis</keyword>
<feature type="binding site" evidence="10">
    <location>
        <position position="135"/>
    </location>
    <ligand>
        <name>substrate</name>
    </ligand>
</feature>
<keyword evidence="9 11" id="KW-0326">Glycosidase</keyword>
<dbReference type="PROSITE" id="PS01095">
    <property type="entry name" value="GH18_1"/>
    <property type="match status" value="1"/>
</dbReference>
<dbReference type="InterPro" id="IPR001579">
    <property type="entry name" value="Glyco_hydro_18_chit_AS"/>
</dbReference>
<dbReference type="InterPro" id="IPR036393">
    <property type="entry name" value="AceGlu_kinase-like_sf"/>
</dbReference>
<dbReference type="SMART" id="SM00636">
    <property type="entry name" value="Glyco_18"/>
    <property type="match status" value="1"/>
</dbReference>
<dbReference type="Gene3D" id="3.20.20.80">
    <property type="entry name" value="Glycosidases"/>
    <property type="match status" value="1"/>
</dbReference>
<evidence type="ECO:0000256" key="8">
    <source>
        <dbReference type="ARBA" id="ARBA00022840"/>
    </source>
</evidence>
<keyword evidence="3 10" id="KW-0641">Proline biosynthesis</keyword>
<evidence type="ECO:0000256" key="1">
    <source>
        <dbReference type="ARBA" id="ARBA00022490"/>
    </source>
</evidence>
<dbReference type="SUPFAM" id="SSF53633">
    <property type="entry name" value="Carbamate kinase-like"/>
    <property type="match status" value="1"/>
</dbReference>
<dbReference type="Gene3D" id="3.10.50.10">
    <property type="match status" value="1"/>
</dbReference>
<dbReference type="Pfam" id="PF00696">
    <property type="entry name" value="AA_kinase"/>
    <property type="match status" value="1"/>
</dbReference>
<dbReference type="InterPro" id="IPR029070">
    <property type="entry name" value="Chitinase_insertion_sf"/>
</dbReference>
<keyword evidence="6 10" id="KW-0418">Kinase</keyword>
<comment type="pathway">
    <text evidence="10">Amino-acid biosynthesis; L-proline biosynthesis; L-glutamate 5-semialdehyde from L-glutamate: step 1/2.</text>
</comment>
<dbReference type="GO" id="GO:0004349">
    <property type="term" value="F:glutamate 5-kinase activity"/>
    <property type="evidence" value="ECO:0007669"/>
    <property type="project" value="UniProtKB-UniRule"/>
</dbReference>
<dbReference type="HAMAP" id="MF_00456">
    <property type="entry name" value="ProB"/>
    <property type="match status" value="1"/>
</dbReference>
<comment type="function">
    <text evidence="10">Catalyzes the transfer of a phosphate group to glutamate to form L-glutamate 5-phosphate.</text>
</comment>
<evidence type="ECO:0000256" key="9">
    <source>
        <dbReference type="ARBA" id="ARBA00023295"/>
    </source>
</evidence>
<evidence type="ECO:0000256" key="11">
    <source>
        <dbReference type="RuleBase" id="RU000489"/>
    </source>
</evidence>
<dbReference type="EMBL" id="MFLP01000001">
    <property type="protein sequence ID" value="OGG71314.1"/>
    <property type="molecule type" value="Genomic_DNA"/>
</dbReference>
<comment type="caution">
    <text evidence="14">The sequence shown here is derived from an EMBL/GenBank/DDBJ whole genome shotgun (WGS) entry which is preliminary data.</text>
</comment>
<sequence length="657" mass="72393">MHKRIVVKIGTGVISKENGKINERVIKHIVEETTRLRRKKIEVVLVTSGAVGTGRGLFALKNRPDSTIGKQAYAAVGQVKLMGMYAEHFAKNNIICAQVLATKEDFRDKEHYLNMKNCLENLLRNNVVPVVNENDVVAISELVFTDNDELAGLVASQLNADAVIILTGVDGVLADSRVIREIGFAQIASFRKYITKDKSSFGRGGMRTKFDIAKKLSAQGITTHIANGHRRSVIVDIIIRGMPVGTKFLPRKKLSVPTMRTIQKTFGIAILAAFFLMPLSASAAVKYKPFEISGWIPYWRAATGTVDAMAHLDTFTEVNPFGYTVKTNGTLYDAAKLGEAPWPEFIAAAKAKNIRVIPTVMWSNGEAIHRILSNQKTRIALEDEIAAVVKKNGFDGIDIDFEGKKAETKQYFSTFLKGLYQRMGNKWVMCTIEARTPIADRYHGTTPPKDAGLYANDFVAINKYCDRVRIMAYDQQSIDLKLNTQEDGKLYAPVADPRWVEKAVALAAQTISKKKIVIGVPTYGYEYDVTAYADGYTYDLLWSFNPGYALPIASAYGIIPGRNSANEMSFSYLPTSTAPIAGSEGTTTPIIAHDQLAKAAQSVASSTNSHLTFRLMWWSDAQAIKDKIALAKKLGVRGVAIFKIDGGQDPGIWDVLK</sequence>
<comment type="subcellular location">
    <subcellularLocation>
        <location evidence="10">Cytoplasm</location>
    </subcellularLocation>
</comment>
<keyword evidence="12" id="KW-0812">Transmembrane</keyword>
<dbReference type="UniPathway" id="UPA00098">
    <property type="reaction ID" value="UER00359"/>
</dbReference>
<keyword evidence="4 10" id="KW-0808">Transferase</keyword>
<dbReference type="PANTHER" id="PTHR43654:SF1">
    <property type="entry name" value="ISOPENTENYL PHOSPHATE KINASE"/>
    <property type="match status" value="1"/>
</dbReference>
<organism evidence="14 15">
    <name type="scientific">Candidatus Kaiserbacteria bacterium RIFCSPHIGHO2_12_FULL_53_13</name>
    <dbReference type="NCBI Taxonomy" id="1798502"/>
    <lineage>
        <taxon>Bacteria</taxon>
        <taxon>Candidatus Kaiseribacteriota</taxon>
    </lineage>
</organism>
<dbReference type="GO" id="GO:0055129">
    <property type="term" value="P:L-proline biosynthetic process"/>
    <property type="evidence" value="ECO:0007669"/>
    <property type="project" value="UniProtKB-UniRule"/>
</dbReference>
<dbReference type="GO" id="GO:0005829">
    <property type="term" value="C:cytosol"/>
    <property type="evidence" value="ECO:0007669"/>
    <property type="project" value="TreeGrafter"/>
</dbReference>
<keyword evidence="8 10" id="KW-0067">ATP-binding</keyword>
<dbReference type="InterPro" id="IPR001223">
    <property type="entry name" value="Glyco_hydro18_cat"/>
</dbReference>
<dbReference type="InterPro" id="IPR017853">
    <property type="entry name" value="GH"/>
</dbReference>
<name>A0A1F6ECB0_9BACT</name>
<keyword evidence="1 10" id="KW-0963">Cytoplasm</keyword>
<dbReference type="PROSITE" id="PS51910">
    <property type="entry name" value="GH18_2"/>
    <property type="match status" value="1"/>
</dbReference>
<evidence type="ECO:0000256" key="2">
    <source>
        <dbReference type="ARBA" id="ARBA00022605"/>
    </source>
</evidence>
<dbReference type="GO" id="GO:0005524">
    <property type="term" value="F:ATP binding"/>
    <property type="evidence" value="ECO:0007669"/>
    <property type="project" value="UniProtKB-KW"/>
</dbReference>